<dbReference type="Gramene" id="TRITD5Bv1G250430.4">
    <property type="protein sequence ID" value="TRITD5Bv1G250430.4"/>
    <property type="gene ID" value="TRITD5Bv1G250430"/>
</dbReference>
<keyword evidence="2" id="KW-0732">Signal</keyword>
<name>A0A9R1AUE7_TRITD</name>
<gene>
    <name evidence="3" type="ORF">TRITD_5Bv1G250430</name>
</gene>
<feature type="chain" id="PRO_5040493586" description="Secreted protein" evidence="2">
    <location>
        <begin position="21"/>
        <end position="132"/>
    </location>
</feature>
<accession>A0A9R1AUE7</accession>
<evidence type="ECO:0000256" key="2">
    <source>
        <dbReference type="SAM" id="SignalP"/>
    </source>
</evidence>
<feature type="transmembrane region" description="Helical" evidence="1">
    <location>
        <begin position="83"/>
        <end position="103"/>
    </location>
</feature>
<keyword evidence="1" id="KW-1133">Transmembrane helix</keyword>
<organism evidence="3 4">
    <name type="scientific">Triticum turgidum subsp. durum</name>
    <name type="common">Durum wheat</name>
    <name type="synonym">Triticum durum</name>
    <dbReference type="NCBI Taxonomy" id="4567"/>
    <lineage>
        <taxon>Eukaryota</taxon>
        <taxon>Viridiplantae</taxon>
        <taxon>Streptophyta</taxon>
        <taxon>Embryophyta</taxon>
        <taxon>Tracheophyta</taxon>
        <taxon>Spermatophyta</taxon>
        <taxon>Magnoliopsida</taxon>
        <taxon>Liliopsida</taxon>
        <taxon>Poales</taxon>
        <taxon>Poaceae</taxon>
        <taxon>BOP clade</taxon>
        <taxon>Pooideae</taxon>
        <taxon>Triticodae</taxon>
        <taxon>Triticeae</taxon>
        <taxon>Triticinae</taxon>
        <taxon>Triticum</taxon>
    </lineage>
</organism>
<evidence type="ECO:0000313" key="3">
    <source>
        <dbReference type="EMBL" id="VAI40596.1"/>
    </source>
</evidence>
<evidence type="ECO:0008006" key="5">
    <source>
        <dbReference type="Google" id="ProtNLM"/>
    </source>
</evidence>
<dbReference type="EMBL" id="LT934120">
    <property type="protein sequence ID" value="VAI40596.1"/>
    <property type="molecule type" value="Genomic_DNA"/>
</dbReference>
<keyword evidence="4" id="KW-1185">Reference proteome</keyword>
<keyword evidence="1" id="KW-0812">Transmembrane</keyword>
<dbReference type="AlphaFoldDB" id="A0A9R1AUE7"/>
<protein>
    <recommendedName>
        <fullName evidence="5">Secreted protein</fullName>
    </recommendedName>
</protein>
<dbReference type="Proteomes" id="UP000324705">
    <property type="component" value="Chromosome 5B"/>
</dbReference>
<keyword evidence="1" id="KW-0472">Membrane</keyword>
<reference evidence="3 4" key="1">
    <citation type="submission" date="2017-09" db="EMBL/GenBank/DDBJ databases">
        <authorList>
            <consortium name="International Durum Wheat Genome Sequencing Consortium (IDWGSC)"/>
            <person name="Milanesi L."/>
        </authorList>
    </citation>
    <scope>NUCLEOTIDE SEQUENCE [LARGE SCALE GENOMIC DNA]</scope>
    <source>
        <strain evidence="4">cv. Svevo</strain>
    </source>
</reference>
<sequence length="132" mass="14762">MMMLMCALLTVLARLACVFSTAILLQSLAWPCSNGERGFSFSYPQSPKVPSIVSERYRTAYHFQPPRNWMNGMLFTSLLPSSASSLVHFVGYLFTFVCAFLVMGPRKSKRSDWLLICPTGEGKKSAHLNLVC</sequence>
<proteinExistence type="predicted"/>
<evidence type="ECO:0000313" key="4">
    <source>
        <dbReference type="Proteomes" id="UP000324705"/>
    </source>
</evidence>
<feature type="signal peptide" evidence="2">
    <location>
        <begin position="1"/>
        <end position="20"/>
    </location>
</feature>
<evidence type="ECO:0000256" key="1">
    <source>
        <dbReference type="SAM" id="Phobius"/>
    </source>
</evidence>